<comment type="caution">
    <text evidence="1">The sequence shown here is derived from an EMBL/GenBank/DDBJ whole genome shotgun (WGS) entry which is preliminary data.</text>
</comment>
<reference evidence="1" key="1">
    <citation type="submission" date="2021-05" db="EMBL/GenBank/DDBJ databases">
        <title>Energy efficiency and biological interactions define the core microbiome of deep oligotrophic groundwater.</title>
        <authorList>
            <person name="Mehrshad M."/>
            <person name="Lopez-Fernandez M."/>
            <person name="Bell E."/>
            <person name="Bernier-Latmani R."/>
            <person name="Bertilsson S."/>
            <person name="Dopson M."/>
        </authorList>
    </citation>
    <scope>NUCLEOTIDE SEQUENCE</scope>
    <source>
        <strain evidence="1">Modern_marine.mb.64</strain>
    </source>
</reference>
<dbReference type="EMBL" id="JAHJDP010000045">
    <property type="protein sequence ID" value="MBU2691115.1"/>
    <property type="molecule type" value="Genomic_DNA"/>
</dbReference>
<dbReference type="Proteomes" id="UP000777784">
    <property type="component" value="Unassembled WGS sequence"/>
</dbReference>
<evidence type="ECO:0000313" key="2">
    <source>
        <dbReference type="Proteomes" id="UP000777784"/>
    </source>
</evidence>
<name>A0A948RU87_UNCEI</name>
<dbReference type="AlphaFoldDB" id="A0A948RU87"/>
<evidence type="ECO:0000313" key="1">
    <source>
        <dbReference type="EMBL" id="MBU2691115.1"/>
    </source>
</evidence>
<sequence length="80" mass="9037">MKKSGASIQFSPTDLTNYLQNPYITWMDRLYLEHTDGTQPDASAGEAILIRKKGLEHERNFLVQLKAAKKDPLSASMSRI</sequence>
<protein>
    <submittedName>
        <fullName evidence="1">Uncharacterized protein</fullName>
    </submittedName>
</protein>
<gene>
    <name evidence="1" type="ORF">KJ970_09305</name>
</gene>
<organism evidence="1 2">
    <name type="scientific">Eiseniibacteriota bacterium</name>
    <dbReference type="NCBI Taxonomy" id="2212470"/>
    <lineage>
        <taxon>Bacteria</taxon>
        <taxon>Candidatus Eiseniibacteriota</taxon>
    </lineage>
</organism>
<proteinExistence type="predicted"/>
<accession>A0A948RU87</accession>